<dbReference type="Proteomes" id="UP000054921">
    <property type="component" value="Unassembled WGS sequence"/>
</dbReference>
<dbReference type="AlphaFoldDB" id="A0A0W0SC67"/>
<protein>
    <submittedName>
        <fullName evidence="2">Uncharacterized protein</fullName>
    </submittedName>
</protein>
<comment type="caution">
    <text evidence="2">The sequence shown here is derived from an EMBL/GenBank/DDBJ whole genome shotgun (WGS) entry which is preliminary data.</text>
</comment>
<proteinExistence type="predicted"/>
<sequence length="587" mass="66449">MPYSELNEICLESKTIILGNHKAHIGGTTMPWSALNERDATGAVILPQKIADSILFAHFVSDTGRSEAYEESHWKIHLSIHPYDLGKAWDIICPILLAQQVPCFKTTRLAPAQIMLEEMKKVSEDFLSQRNLTLHDKNQAIQDILRVFNGMQITIYIEEGKEKDYNNLLEQIEPLLYQAGIRPGVIDRSDRAIGIYSSIRHVGPGYTTHEKAAGYKSVEVTDPFKPIKTKWHDVHIKWHGLDYPRHLAKVKITLQQVMDGKSKYEQGIITKREFLQICAVATEFFTRWHHLLSKVPEKTTLSSKNWASFNNFKKWIDDSYKLMPLLRENNIKKIKDAEHILLQTSQINEVKEEPLRKLKRQNARIDLMQPKVSRANPDPGRRTIPPGETKHHESTTGIFTQLYEYRKETFRKLKTKSETELGKLSNKSTGQSKMAYQSPALKITDKTKSARRNYLGFLEPLMRRLNDGHSSSLAGILAGIIITILLSKLTLGFALIIPPLVGAIIGGIYDCHLDKPTDSTPTPPAVKKTDEVTSISAASIKKERTLASSMPNLNTVHQKSSSGIRMYGPQEPKIDQGDPHKMPTPLM</sequence>
<evidence type="ECO:0000256" key="1">
    <source>
        <dbReference type="SAM" id="MobiDB-lite"/>
    </source>
</evidence>
<feature type="region of interest" description="Disordered" evidence="1">
    <location>
        <begin position="548"/>
        <end position="587"/>
    </location>
</feature>
<reference evidence="2 3" key="1">
    <citation type="submission" date="2015-11" db="EMBL/GenBank/DDBJ databases">
        <title>Genomic analysis of 38 Legionella species identifies large and diverse effector repertoires.</title>
        <authorList>
            <person name="Burstein D."/>
            <person name="Amaro F."/>
            <person name="Zusman T."/>
            <person name="Lifshitz Z."/>
            <person name="Cohen O."/>
            <person name="Gilbert J.A."/>
            <person name="Pupko T."/>
            <person name="Shuman H.A."/>
            <person name="Segal G."/>
        </authorList>
    </citation>
    <scope>NUCLEOTIDE SEQUENCE [LARGE SCALE GENOMIC DNA]</scope>
    <source>
        <strain evidence="2 3">ORW</strain>
    </source>
</reference>
<accession>A0A0W0SC67</accession>
<organism evidence="2 3">
    <name type="scientific">Legionella cherrii</name>
    <dbReference type="NCBI Taxonomy" id="28084"/>
    <lineage>
        <taxon>Bacteria</taxon>
        <taxon>Pseudomonadati</taxon>
        <taxon>Pseudomonadota</taxon>
        <taxon>Gammaproteobacteria</taxon>
        <taxon>Legionellales</taxon>
        <taxon>Legionellaceae</taxon>
        <taxon>Legionella</taxon>
    </lineage>
</organism>
<gene>
    <name evidence="2" type="ORF">Lche_2980</name>
</gene>
<dbReference type="Gene3D" id="3.30.2430.10">
    <property type="entry name" value="phosphothreonine lyase"/>
    <property type="match status" value="1"/>
</dbReference>
<dbReference type="STRING" id="28084.Lche_2980"/>
<dbReference type="InterPro" id="IPR038498">
    <property type="entry name" value="OspF/SpvC_sf"/>
</dbReference>
<feature type="compositionally biased region" description="Polar residues" evidence="1">
    <location>
        <begin position="548"/>
        <end position="563"/>
    </location>
</feature>
<feature type="region of interest" description="Disordered" evidence="1">
    <location>
        <begin position="371"/>
        <end position="393"/>
    </location>
</feature>
<evidence type="ECO:0000313" key="3">
    <source>
        <dbReference type="Proteomes" id="UP000054921"/>
    </source>
</evidence>
<feature type="compositionally biased region" description="Basic and acidic residues" evidence="1">
    <location>
        <begin position="572"/>
        <end position="581"/>
    </location>
</feature>
<name>A0A0W0SC67_9GAMM</name>
<dbReference type="EMBL" id="LNXW01000013">
    <property type="protein sequence ID" value="KTC80960.1"/>
    <property type="molecule type" value="Genomic_DNA"/>
</dbReference>
<evidence type="ECO:0000313" key="2">
    <source>
        <dbReference type="EMBL" id="KTC80960.1"/>
    </source>
</evidence>
<dbReference type="PATRIC" id="fig|28084.5.peg.3234"/>